<dbReference type="Gene3D" id="3.40.33.10">
    <property type="entry name" value="CAP"/>
    <property type="match status" value="1"/>
</dbReference>
<organism evidence="2">
    <name type="scientific">Noccaea caerulescens</name>
    <name type="common">Alpine penny-cress</name>
    <name type="synonym">Thlaspi caerulescens</name>
    <dbReference type="NCBI Taxonomy" id="107243"/>
    <lineage>
        <taxon>Eukaryota</taxon>
        <taxon>Viridiplantae</taxon>
        <taxon>Streptophyta</taxon>
        <taxon>Embryophyta</taxon>
        <taxon>Tracheophyta</taxon>
        <taxon>Spermatophyta</taxon>
        <taxon>Magnoliopsida</taxon>
        <taxon>eudicotyledons</taxon>
        <taxon>Gunneridae</taxon>
        <taxon>Pentapetalae</taxon>
        <taxon>rosids</taxon>
        <taxon>malvids</taxon>
        <taxon>Brassicales</taxon>
        <taxon>Brassicaceae</taxon>
        <taxon>Coluteocarpeae</taxon>
        <taxon>Noccaea</taxon>
    </lineage>
</organism>
<dbReference type="SUPFAM" id="SSF55797">
    <property type="entry name" value="PR-1-like"/>
    <property type="match status" value="1"/>
</dbReference>
<dbReference type="PANTHER" id="PTHR34537:SF2">
    <property type="entry name" value="FERREDOXIN-LIKE PROTEIN"/>
    <property type="match status" value="1"/>
</dbReference>
<proteinExistence type="predicted"/>
<feature type="signal peptide" evidence="1">
    <location>
        <begin position="1"/>
        <end position="23"/>
    </location>
</feature>
<dbReference type="InterPro" id="IPR035940">
    <property type="entry name" value="CAP_sf"/>
</dbReference>
<reference evidence="2" key="1">
    <citation type="submission" date="2016-07" db="EMBL/GenBank/DDBJ databases">
        <title>De novo transcriptome assembly of four accessions of the metal hyperaccumulator plant Noccaea caerulescens.</title>
        <authorList>
            <person name="Blande D."/>
            <person name="Halimaa P."/>
            <person name="Tervahauta A.I."/>
            <person name="Aarts M.G."/>
            <person name="Karenlampi S.O."/>
        </authorList>
    </citation>
    <scope>NUCLEOTIDE SEQUENCE</scope>
</reference>
<feature type="chain" id="PRO_5009621074" evidence="1">
    <location>
        <begin position="24"/>
        <end position="227"/>
    </location>
</feature>
<protein>
    <submittedName>
        <fullName evidence="2">Uncharacterized protein</fullName>
    </submittedName>
</protein>
<dbReference type="EMBL" id="GEVK01023348">
    <property type="protein sequence ID" value="JAU29484.1"/>
    <property type="molecule type" value="Transcribed_RNA"/>
</dbReference>
<gene>
    <name evidence="2" type="ORF">LC_TR19784_c0_g1_i1_g.66189</name>
</gene>
<evidence type="ECO:0000256" key="1">
    <source>
        <dbReference type="SAM" id="SignalP"/>
    </source>
</evidence>
<dbReference type="AlphaFoldDB" id="A0A1J3EK61"/>
<dbReference type="PANTHER" id="PTHR34537">
    <property type="entry name" value="OS08G0459300 PROTEIN"/>
    <property type="match status" value="1"/>
</dbReference>
<keyword evidence="1" id="KW-0732">Signal</keyword>
<accession>A0A1J3EK61</accession>
<sequence>MKNVISFLKSILILLSLSDSVLASSKLHGNPASEMVSILNQNRTARKLGKLEESPGLGCMALQYVESCQGNCSVNNTLSCEPPEDKFTQVFAPNCGVELPTFGTITGHILGCSSKYATPEVAFSDILFRDTKALSVLRNRTHTEVGVGMARLHKGTFFWCLLFSDGVTNSSFALEDNGRGIKQRKGCYSGSAFSCSNAHMICTRLLNSFLGIFLSIQTLCGCPFLKR</sequence>
<evidence type="ECO:0000313" key="2">
    <source>
        <dbReference type="EMBL" id="JAU29484.1"/>
    </source>
</evidence>
<name>A0A1J3EK61_NOCCA</name>